<evidence type="ECO:0000256" key="6">
    <source>
        <dbReference type="ARBA" id="ARBA00022692"/>
    </source>
</evidence>
<dbReference type="Gene3D" id="3.40.50.300">
    <property type="entry name" value="P-loop containing nucleotide triphosphate hydrolases"/>
    <property type="match status" value="2"/>
</dbReference>
<feature type="transmembrane region" description="Helical" evidence="16">
    <location>
        <begin position="797"/>
        <end position="820"/>
    </location>
</feature>
<evidence type="ECO:0000259" key="18">
    <source>
        <dbReference type="PROSITE" id="PS50929"/>
    </source>
</evidence>
<dbReference type="InterPro" id="IPR003593">
    <property type="entry name" value="AAA+_ATPase"/>
</dbReference>
<evidence type="ECO:0000313" key="20">
    <source>
        <dbReference type="Proteomes" id="UP000265631"/>
    </source>
</evidence>
<evidence type="ECO:0000256" key="12">
    <source>
        <dbReference type="ARBA" id="ARBA00023136"/>
    </source>
</evidence>
<dbReference type="GO" id="GO:0005743">
    <property type="term" value="C:mitochondrial inner membrane"/>
    <property type="evidence" value="ECO:0007669"/>
    <property type="project" value="TreeGrafter"/>
</dbReference>
<dbReference type="Gene3D" id="1.20.1560.10">
    <property type="entry name" value="ABC transporter type 1, transmembrane domain"/>
    <property type="match status" value="1"/>
</dbReference>
<evidence type="ECO:0000256" key="8">
    <source>
        <dbReference type="ARBA" id="ARBA00022741"/>
    </source>
</evidence>
<evidence type="ECO:0000313" key="19">
    <source>
        <dbReference type="EMBL" id="RFN44627.1"/>
    </source>
</evidence>
<dbReference type="EMBL" id="PXXK01000410">
    <property type="protein sequence ID" value="RFN44627.1"/>
    <property type="molecule type" value="Genomic_DNA"/>
</dbReference>
<dbReference type="Gene3D" id="3.20.20.80">
    <property type="entry name" value="Glycosidases"/>
    <property type="match status" value="1"/>
</dbReference>
<dbReference type="GO" id="GO:0090374">
    <property type="term" value="P:oligopeptide export from mitochondrion"/>
    <property type="evidence" value="ECO:0007669"/>
    <property type="project" value="TreeGrafter"/>
</dbReference>
<comment type="similarity">
    <text evidence="4">Belongs to the ABC transporter superfamily. ABCB family. Multidrug resistance exporter (TC 3.A.1.201) subfamily.</text>
</comment>
<feature type="domain" description="ABC transporter" evidence="17">
    <location>
        <begin position="358"/>
        <end position="603"/>
    </location>
</feature>
<feature type="transmembrane region" description="Helical" evidence="16">
    <location>
        <begin position="680"/>
        <end position="707"/>
    </location>
</feature>
<dbReference type="PANTHER" id="PTHR43394:SF11">
    <property type="entry name" value="ATP-BINDING CASSETTE TRANSPORTER"/>
    <property type="match status" value="1"/>
</dbReference>
<evidence type="ECO:0000256" key="15">
    <source>
        <dbReference type="SAM" id="MobiDB-lite"/>
    </source>
</evidence>
<dbReference type="InterPro" id="IPR003439">
    <property type="entry name" value="ABC_transporter-like_ATP-bd"/>
</dbReference>
<keyword evidence="12 16" id="KW-0472">Membrane</keyword>
<evidence type="ECO:0000256" key="10">
    <source>
        <dbReference type="ARBA" id="ARBA00022840"/>
    </source>
</evidence>
<evidence type="ECO:0000256" key="14">
    <source>
        <dbReference type="ARBA" id="ARBA00023295"/>
    </source>
</evidence>
<dbReference type="InterPro" id="IPR001547">
    <property type="entry name" value="Glyco_hydro_5"/>
</dbReference>
<dbReference type="GO" id="GO:0000272">
    <property type="term" value="P:polysaccharide catabolic process"/>
    <property type="evidence" value="ECO:0007669"/>
    <property type="project" value="InterPro"/>
</dbReference>
<keyword evidence="14" id="KW-0326">Glycosidase</keyword>
<dbReference type="SUPFAM" id="SSF90123">
    <property type="entry name" value="ABC transporter transmembrane region"/>
    <property type="match status" value="2"/>
</dbReference>
<comment type="similarity">
    <text evidence="3">Belongs to the glycosyl hydrolase 5 (cellulase A) family.</text>
</comment>
<dbReference type="PROSITE" id="PS50929">
    <property type="entry name" value="ABC_TM1F"/>
    <property type="match status" value="2"/>
</dbReference>
<evidence type="ECO:0000256" key="5">
    <source>
        <dbReference type="ARBA" id="ARBA00022448"/>
    </source>
</evidence>
<evidence type="ECO:0000256" key="16">
    <source>
        <dbReference type="SAM" id="Phobius"/>
    </source>
</evidence>
<name>A0A395M9M6_9HYPO</name>
<evidence type="ECO:0000256" key="11">
    <source>
        <dbReference type="ARBA" id="ARBA00022989"/>
    </source>
</evidence>
<evidence type="ECO:0000256" key="4">
    <source>
        <dbReference type="ARBA" id="ARBA00007577"/>
    </source>
</evidence>
<evidence type="ECO:0000256" key="2">
    <source>
        <dbReference type="ARBA" id="ARBA00004308"/>
    </source>
</evidence>
<feature type="compositionally biased region" description="Acidic residues" evidence="15">
    <location>
        <begin position="1"/>
        <end position="11"/>
    </location>
</feature>
<dbReference type="InterPro" id="IPR027417">
    <property type="entry name" value="P-loop_NTPase"/>
</dbReference>
<reference evidence="19 20" key="1">
    <citation type="journal article" date="2018" name="PLoS Pathog.">
        <title>Evolution of structural diversity of trichothecenes, a family of toxins produced by plant pathogenic and entomopathogenic fungi.</title>
        <authorList>
            <person name="Proctor R.H."/>
            <person name="McCormick S.P."/>
            <person name="Kim H.S."/>
            <person name="Cardoza R.E."/>
            <person name="Stanley A.M."/>
            <person name="Lindo L."/>
            <person name="Kelly A."/>
            <person name="Brown D.W."/>
            <person name="Lee T."/>
            <person name="Vaughan M.M."/>
            <person name="Alexander N.J."/>
            <person name="Busman M."/>
            <person name="Gutierrez S."/>
        </authorList>
    </citation>
    <scope>NUCLEOTIDE SEQUENCE [LARGE SCALE GENOMIC DNA]</scope>
    <source>
        <strain evidence="19 20">NRRL 13405</strain>
    </source>
</reference>
<dbReference type="Proteomes" id="UP000265631">
    <property type="component" value="Unassembled WGS sequence"/>
</dbReference>
<dbReference type="FunFam" id="3.40.50.300:FF:000913">
    <property type="entry name" value="ABC multidrug transporter SitT"/>
    <property type="match status" value="1"/>
</dbReference>
<feature type="domain" description="ABC transporter" evidence="17">
    <location>
        <begin position="1005"/>
        <end position="1256"/>
    </location>
</feature>
<dbReference type="PANTHER" id="PTHR43394">
    <property type="entry name" value="ATP-DEPENDENT PERMEASE MDL1, MITOCHONDRIAL"/>
    <property type="match status" value="1"/>
</dbReference>
<proteinExistence type="inferred from homology"/>
<feature type="transmembrane region" description="Helical" evidence="16">
    <location>
        <begin position="295"/>
        <end position="315"/>
    </location>
</feature>
<dbReference type="STRING" id="2594813.A0A395M9M6"/>
<keyword evidence="20" id="KW-1185">Reference proteome</keyword>
<dbReference type="FunFam" id="3.40.50.300:FF:001530">
    <property type="entry name" value="ABC multidrug transporter (Eurofung)"/>
    <property type="match status" value="1"/>
</dbReference>
<gene>
    <name evidence="19" type="ORF">FIE12Z_11119</name>
</gene>
<dbReference type="PROSITE" id="PS50893">
    <property type="entry name" value="ABC_TRANSPORTER_2"/>
    <property type="match status" value="2"/>
</dbReference>
<dbReference type="SUPFAM" id="SSF52540">
    <property type="entry name" value="P-loop containing nucleoside triphosphate hydrolases"/>
    <property type="match status" value="2"/>
</dbReference>
<feature type="domain" description="ABC transmembrane type-1" evidence="18">
    <location>
        <begin position="48"/>
        <end position="323"/>
    </location>
</feature>
<organism evidence="19 20">
    <name type="scientific">Fusarium flagelliforme</name>
    <dbReference type="NCBI Taxonomy" id="2675880"/>
    <lineage>
        <taxon>Eukaryota</taxon>
        <taxon>Fungi</taxon>
        <taxon>Dikarya</taxon>
        <taxon>Ascomycota</taxon>
        <taxon>Pezizomycotina</taxon>
        <taxon>Sordariomycetes</taxon>
        <taxon>Hypocreomycetidae</taxon>
        <taxon>Hypocreales</taxon>
        <taxon>Nectriaceae</taxon>
        <taxon>Fusarium</taxon>
        <taxon>Fusarium incarnatum-equiseti species complex</taxon>
    </lineage>
</organism>
<evidence type="ECO:0000256" key="13">
    <source>
        <dbReference type="ARBA" id="ARBA00023180"/>
    </source>
</evidence>
<dbReference type="Pfam" id="PF00005">
    <property type="entry name" value="ABC_tran"/>
    <property type="match status" value="2"/>
</dbReference>
<evidence type="ECO:0000256" key="7">
    <source>
        <dbReference type="ARBA" id="ARBA00022737"/>
    </source>
</evidence>
<protein>
    <recommendedName>
        <fullName evidence="21">ABC transporter</fullName>
    </recommendedName>
</protein>
<dbReference type="InterPro" id="IPR011527">
    <property type="entry name" value="ABC1_TM_dom"/>
</dbReference>
<keyword evidence="5" id="KW-0813">Transport</keyword>
<keyword evidence="11 16" id="KW-1133">Transmembrane helix</keyword>
<comment type="caution">
    <text evidence="19">The sequence shown here is derived from an EMBL/GenBank/DDBJ whole genome shotgun (WGS) entry which is preliminary data.</text>
</comment>
<comment type="subcellular location">
    <subcellularLocation>
        <location evidence="2">Endomembrane system</location>
    </subcellularLocation>
    <subcellularLocation>
        <location evidence="1">Membrane</location>
        <topology evidence="1">Multi-pass membrane protein</topology>
    </subcellularLocation>
</comment>
<keyword evidence="10" id="KW-0067">ATP-binding</keyword>
<accession>A0A395M9M6</accession>
<sequence length="1635" mass="180780">MASNEKEDETNQNDGSLATTCATEKEPQTWPYARIFKFGGVLEHSMQAVAIFAAICSGAGIAFQNLIFGRFITVVIDFSSEKTSPADLRDDAATFALYFVYLGIGRFLLSYAYNTLLTYTAYRITRNIRHSYLRAALGQEVAFFDFGTGGSIAAQASSNGRLIQGGITFAIAFVFQWKLTLICLCIAPATLIVNGAAAGIMAGHETNILEIQSEANSFAENILSSIRTIHAFEMRDRLVKKYDSYLTNAHHVGNKISPHFGTLLSAEYCIVYLGYGLAFWQGIRMFARGEIDQPGEIFTVLLSVIIAATSLTMLAPYSVDFTRASVAAAKLFDLIDRQSDIDSFNTSGKMPSEITGEITIDNVTFAYPTRPGVTVLDNYSVNFPAGKTTALVGQSGSGKSTIIGLLERWYNPQSGTIKLDGYEIDQLNLNWLRTNIRLVQQDPVLFQGTVFDNIQSGLTGTAWEDEPVEDQMHRVEEAAKLAFAHEFISQLSDGYYTQIGERGGLLSGGQRQRIAIARSIISQPKVLLLDEATSALDPEAEGIVQKALDRASEGRTTIVVAHKLATIQKSDNIIVMMKGRIVEQGTHQSLIMHGGTYSRLVQIQNLTDSSNEFADVTDQLGSFDQAPMSIEPSRTLSRHETFHQNHVRGSKDLGSFHQHEQVGIISVMIRIVDQTPELRLAFIVILMACIVAGATFPGLAILIANIVEAFSLTGSEMERQGNFYAKMFIVFACGCFVAYFAVGYATNLVAHTLSHKFRKAILQNILRQDLQFFDWEENTTGALISQIDSNPQAVLELMGYNVGLILVAVFNITACSVLAIVYSWRLGLVVTCSGLPPLVIAGYLKIRFDAKLDRETSRLLSLSASIASEAITSIRTVSSLAIEKSVLSRYSHELDSALANSKRPVFTMMICFAFTQSIEYWFMALGFWYGCYLLSFDQISTYAFFVAFLGVFFSGQSAAQLFQYSTSVTKGINAANYIFWLQDLQPLVQETDENRGNGPESGATVNVRGVRFSYPLRPEIPILRGINVNIKKGQFVAFVGASGCGKSTMIALLERFYDPTTGSIDIDASSLTSLNPRRYRRIVGLVQQEPALLQGSIRENIALGIDEASDDTISSGAAGTVSDKQIELALRAANGWDFVSSLPEGLSTPAGSSGTQLSGGQRQRIAIARALIRNPKVLLLDEATSALDTECEKIVQGALSKAAKDSERITIAVAHRLSTIKDADVICVFYAGKIKEVGTHQELIALGAAAKAKGEKLTERWLLDDKKIRGVNLGSQFIIERWMAEDSWKTMGCSAYNDEWACVKGIGQAKANAAFKKHWETWITEDDIKEIASLGLNAVRIPVGYWMYEDIIQEGEYWPRGGIWHLDRIVGLCKKYGIYVLIGLHSGPGISSPNEQFTGHSVPNPGFYTPENYERAYRFLEWMTKRIHTNGNYTTVGMLEVLNEPVHVAKWKAEAADMIKNYYPNAFKRIQAMEGYLKVASADRLHIQFMGKSWGSGDPRTYLPDDQHVFFDAHRYLSFDNRIAGNKKAYIQTACKDDMGRHVFVGEWSLSVNSTLKNTDEFKVDGQETWYKAYWAAQAESFEKSDGWFFWSWKCDGKLGKQDWRWCYQSAVAAGAIPKDAGSAASLSPCDRYTR</sequence>
<dbReference type="SMART" id="SM00382">
    <property type="entry name" value="AAA"/>
    <property type="match status" value="2"/>
</dbReference>
<dbReference type="SUPFAM" id="SSF51445">
    <property type="entry name" value="(Trans)glycosidases"/>
    <property type="match status" value="1"/>
</dbReference>
<dbReference type="FunFam" id="1.20.1560.10:FF:000057">
    <property type="entry name" value="ABC multidrug transporter SitT"/>
    <property type="match status" value="1"/>
</dbReference>
<feature type="transmembrane region" description="Helical" evidence="16">
    <location>
        <begin position="727"/>
        <end position="750"/>
    </location>
</feature>
<dbReference type="GO" id="GO:0016887">
    <property type="term" value="F:ATP hydrolysis activity"/>
    <property type="evidence" value="ECO:0007669"/>
    <property type="project" value="InterPro"/>
</dbReference>
<evidence type="ECO:0000256" key="3">
    <source>
        <dbReference type="ARBA" id="ARBA00005641"/>
    </source>
</evidence>
<feature type="transmembrane region" description="Helical" evidence="16">
    <location>
        <begin position="905"/>
        <end position="930"/>
    </location>
</feature>
<feature type="domain" description="ABC transmembrane type-1" evidence="18">
    <location>
        <begin position="683"/>
        <end position="970"/>
    </location>
</feature>
<feature type="transmembrane region" description="Helical" evidence="16">
    <location>
        <begin position="826"/>
        <end position="844"/>
    </location>
</feature>
<dbReference type="Pfam" id="PF00664">
    <property type="entry name" value="ABC_membrane"/>
    <property type="match status" value="2"/>
</dbReference>
<evidence type="ECO:0000256" key="9">
    <source>
        <dbReference type="ARBA" id="ARBA00022801"/>
    </source>
</evidence>
<dbReference type="GO" id="GO:0004553">
    <property type="term" value="F:hydrolase activity, hydrolyzing O-glycosyl compounds"/>
    <property type="evidence" value="ECO:0007669"/>
    <property type="project" value="InterPro"/>
</dbReference>
<dbReference type="InterPro" id="IPR017871">
    <property type="entry name" value="ABC_transporter-like_CS"/>
</dbReference>
<dbReference type="PROSITE" id="PS00211">
    <property type="entry name" value="ABC_TRANSPORTER_1"/>
    <property type="match status" value="2"/>
</dbReference>
<dbReference type="InterPro" id="IPR039421">
    <property type="entry name" value="Type_1_exporter"/>
</dbReference>
<keyword evidence="8" id="KW-0547">Nucleotide-binding</keyword>
<feature type="transmembrane region" description="Helical" evidence="16">
    <location>
        <begin position="48"/>
        <end position="72"/>
    </location>
</feature>
<keyword evidence="13" id="KW-0325">Glycoprotein</keyword>
<evidence type="ECO:0000259" key="17">
    <source>
        <dbReference type="PROSITE" id="PS50893"/>
    </source>
</evidence>
<feature type="region of interest" description="Disordered" evidence="15">
    <location>
        <begin position="1"/>
        <end position="20"/>
    </location>
</feature>
<dbReference type="CDD" id="cd03249">
    <property type="entry name" value="ABC_MTABC3_MDL1_MDL2"/>
    <property type="match status" value="1"/>
</dbReference>
<evidence type="ECO:0008006" key="21">
    <source>
        <dbReference type="Google" id="ProtNLM"/>
    </source>
</evidence>
<dbReference type="CDD" id="cd18578">
    <property type="entry name" value="ABC_6TM_Pgp_ABCB1_D2_like"/>
    <property type="match status" value="1"/>
</dbReference>
<keyword evidence="7" id="KW-0677">Repeat</keyword>
<dbReference type="InterPro" id="IPR036640">
    <property type="entry name" value="ABC1_TM_sf"/>
</dbReference>
<dbReference type="CDD" id="cd18577">
    <property type="entry name" value="ABC_6TM_Pgp_ABCB1_D1_like"/>
    <property type="match status" value="1"/>
</dbReference>
<dbReference type="Pfam" id="PF00150">
    <property type="entry name" value="Cellulase"/>
    <property type="match status" value="1"/>
</dbReference>
<feature type="transmembrane region" description="Helical" evidence="16">
    <location>
        <begin position="263"/>
        <end position="283"/>
    </location>
</feature>
<dbReference type="GO" id="GO:0015421">
    <property type="term" value="F:ABC-type oligopeptide transporter activity"/>
    <property type="evidence" value="ECO:0007669"/>
    <property type="project" value="TreeGrafter"/>
</dbReference>
<feature type="transmembrane region" description="Helical" evidence="16">
    <location>
        <begin position="92"/>
        <end position="113"/>
    </location>
</feature>
<dbReference type="InterPro" id="IPR017853">
    <property type="entry name" value="GH"/>
</dbReference>
<keyword evidence="6 16" id="KW-0812">Transmembrane</keyword>
<keyword evidence="9" id="KW-0378">Hydrolase</keyword>
<dbReference type="GO" id="GO:0012505">
    <property type="term" value="C:endomembrane system"/>
    <property type="evidence" value="ECO:0007669"/>
    <property type="project" value="UniProtKB-SubCell"/>
</dbReference>
<dbReference type="GO" id="GO:0005524">
    <property type="term" value="F:ATP binding"/>
    <property type="evidence" value="ECO:0007669"/>
    <property type="project" value="UniProtKB-KW"/>
</dbReference>
<evidence type="ECO:0000256" key="1">
    <source>
        <dbReference type="ARBA" id="ARBA00004141"/>
    </source>
</evidence>